<dbReference type="AlphaFoldDB" id="A0A1X7G8Z3"/>
<protein>
    <submittedName>
        <fullName evidence="2">Uncharacterized NAD(P)/FAD-binding protein YdhS</fullName>
    </submittedName>
</protein>
<gene>
    <name evidence="2" type="ORF">SAMN06295910_1364</name>
</gene>
<dbReference type="Proteomes" id="UP000192934">
    <property type="component" value="Chromosome I"/>
</dbReference>
<dbReference type="InterPro" id="IPR038732">
    <property type="entry name" value="HpyO/CreE_NAD-binding"/>
</dbReference>
<reference evidence="3" key="1">
    <citation type="submission" date="2017-04" db="EMBL/GenBank/DDBJ databases">
        <authorList>
            <person name="Varghese N."/>
            <person name="Submissions S."/>
        </authorList>
    </citation>
    <scope>NUCLEOTIDE SEQUENCE [LARGE SCALE GENOMIC DNA]</scope>
    <source>
        <strain evidence="3">Dd16</strain>
    </source>
</reference>
<evidence type="ECO:0000259" key="1">
    <source>
        <dbReference type="Pfam" id="PF13454"/>
    </source>
</evidence>
<sequence>MSRRVAVIGGGYTGAAQAIALKRAGAHPILIERAGQPGRGVAYATRYDDHLLNVRAGSMSAFADAPSHFAEWFVRHGGDAAGFAPRKLYGRYIAEQLAEAGVEIVRGEAVAIAPGGADVTLADGRVIQADAAVLAVGNLPPATPGGLSAALRASPLYVSDPWAVDVAAGLGPDDAVMLIGTGLTAIDMALILDSAGFEGSTLALSRRGLAPRAHVEPGPVTPVNDPPAPPKGSALLREVRETAEALGWRAAVDRLRPVTQRLWREGSDADRERFLRHLRPWWDVHRHRIAPSVAARIAGMEKAGRLRFAGGRILGADLAGDRAEVRWQPRGSVSVETIKVARIVNCTGPLADIRKAGDPLLDALLGAGRIRPDTLRLGIDVDGEGRVLHADGSADAQLRAVGPLTKGALWEIVAVPDIRVQVQAMAERVA</sequence>
<dbReference type="InterPro" id="IPR036188">
    <property type="entry name" value="FAD/NAD-bd_sf"/>
</dbReference>
<evidence type="ECO:0000313" key="3">
    <source>
        <dbReference type="Proteomes" id="UP000192934"/>
    </source>
</evidence>
<proteinExistence type="predicted"/>
<dbReference type="RefSeq" id="WP_085218104.1">
    <property type="nucleotide sequence ID" value="NZ_LT840185.1"/>
</dbReference>
<dbReference type="PANTHER" id="PTHR40254">
    <property type="entry name" value="BLR0577 PROTEIN"/>
    <property type="match status" value="1"/>
</dbReference>
<feature type="domain" description="FAD-dependent urate hydroxylase HpyO/Asp monooxygenase CreE-like FAD/NAD(P)-binding" evidence="1">
    <location>
        <begin position="6"/>
        <end position="138"/>
    </location>
</feature>
<accession>A0A1X7G8Z3</accession>
<dbReference type="PANTHER" id="PTHR40254:SF1">
    <property type="entry name" value="BLR0577 PROTEIN"/>
    <property type="match status" value="1"/>
</dbReference>
<name>A0A1X7G8Z3_9SPHN</name>
<evidence type="ECO:0000313" key="2">
    <source>
        <dbReference type="EMBL" id="SMF66086.1"/>
    </source>
</evidence>
<dbReference type="Pfam" id="PF13454">
    <property type="entry name" value="NAD_binding_9"/>
    <property type="match status" value="1"/>
</dbReference>
<dbReference type="STRING" id="941907.SAMN06295910_1364"/>
<keyword evidence="3" id="KW-1185">Reference proteome</keyword>
<organism evidence="2 3">
    <name type="scientific">Allosphingosinicella indica</name>
    <dbReference type="NCBI Taxonomy" id="941907"/>
    <lineage>
        <taxon>Bacteria</taxon>
        <taxon>Pseudomonadati</taxon>
        <taxon>Pseudomonadota</taxon>
        <taxon>Alphaproteobacteria</taxon>
        <taxon>Sphingomonadales</taxon>
        <taxon>Sphingomonadaceae</taxon>
        <taxon>Allosphingosinicella</taxon>
    </lineage>
</organism>
<dbReference type="OrthoDB" id="101972at2"/>
<dbReference type="SUPFAM" id="SSF51905">
    <property type="entry name" value="FAD/NAD(P)-binding domain"/>
    <property type="match status" value="1"/>
</dbReference>
<dbReference type="Gene3D" id="3.50.50.60">
    <property type="entry name" value="FAD/NAD(P)-binding domain"/>
    <property type="match status" value="2"/>
</dbReference>
<dbReference type="EMBL" id="LT840185">
    <property type="protein sequence ID" value="SMF66086.1"/>
    <property type="molecule type" value="Genomic_DNA"/>
</dbReference>
<dbReference type="InterPro" id="IPR052189">
    <property type="entry name" value="L-asp_N-monooxygenase_NS-form"/>
</dbReference>